<feature type="signal peptide" evidence="1">
    <location>
        <begin position="1"/>
        <end position="25"/>
    </location>
</feature>
<organism evidence="2 4">
    <name type="scientific">Streptomyces fulvorobeus</name>
    <dbReference type="NCBI Taxonomy" id="284028"/>
    <lineage>
        <taxon>Bacteria</taxon>
        <taxon>Bacillati</taxon>
        <taxon>Actinomycetota</taxon>
        <taxon>Actinomycetes</taxon>
        <taxon>Kitasatosporales</taxon>
        <taxon>Streptomycetaceae</taxon>
        <taxon>Streptomyces</taxon>
    </lineage>
</organism>
<comment type="caution">
    <text evidence="2">The sequence shown here is derived from an EMBL/GenBank/DDBJ whole genome shotgun (WGS) entry which is preliminary data.</text>
</comment>
<evidence type="ECO:0000313" key="2">
    <source>
        <dbReference type="EMBL" id="GFM98081.1"/>
    </source>
</evidence>
<keyword evidence="1" id="KW-0732">Signal</keyword>
<accession>A0A7J0C6G1</accession>
<dbReference type="RefSeq" id="WP_246353112.1">
    <property type="nucleotide sequence ID" value="NZ_BAAAUE010000014.1"/>
</dbReference>
<evidence type="ECO:0000256" key="1">
    <source>
        <dbReference type="SAM" id="SignalP"/>
    </source>
</evidence>
<dbReference type="Proteomes" id="UP000530403">
    <property type="component" value="Unassembled WGS sequence"/>
</dbReference>
<evidence type="ECO:0000313" key="5">
    <source>
        <dbReference type="Proteomes" id="UP000530403"/>
    </source>
</evidence>
<dbReference type="EMBL" id="JACCCF010000001">
    <property type="protein sequence ID" value="NYE41711.1"/>
    <property type="molecule type" value="Genomic_DNA"/>
</dbReference>
<gene>
    <name evidence="3" type="ORF">HEB29_002722</name>
    <name evidence="2" type="ORF">Sfulv_28920</name>
</gene>
<name>A0A7J0C6G1_9ACTN</name>
<proteinExistence type="predicted"/>
<keyword evidence="4" id="KW-1185">Reference proteome</keyword>
<feature type="chain" id="PRO_5036400239" evidence="1">
    <location>
        <begin position="26"/>
        <end position="67"/>
    </location>
</feature>
<dbReference type="AlphaFoldDB" id="A0A7J0C6G1"/>
<sequence>MSMRKLTVLAATVLAFLPAAGIAHADETPTHAHNGPRVALIMTGQIDDPLEDVLEHATVLGSTAVTG</sequence>
<evidence type="ECO:0000313" key="4">
    <source>
        <dbReference type="Proteomes" id="UP000498980"/>
    </source>
</evidence>
<dbReference type="Proteomes" id="UP000498980">
    <property type="component" value="Unassembled WGS sequence"/>
</dbReference>
<dbReference type="EMBL" id="BLWC01000001">
    <property type="protein sequence ID" value="GFM98081.1"/>
    <property type="molecule type" value="Genomic_DNA"/>
</dbReference>
<reference evidence="3 5" key="2">
    <citation type="submission" date="2020-07" db="EMBL/GenBank/DDBJ databases">
        <title>Sequencing the genomes of 1000 actinobacteria strains.</title>
        <authorList>
            <person name="Klenk H.-P."/>
        </authorList>
    </citation>
    <scope>NUCLEOTIDE SEQUENCE [LARGE SCALE GENOMIC DNA]</scope>
    <source>
        <strain evidence="3 5">DSM 41455</strain>
    </source>
</reference>
<evidence type="ECO:0000313" key="3">
    <source>
        <dbReference type="EMBL" id="NYE41711.1"/>
    </source>
</evidence>
<reference evidence="2 4" key="1">
    <citation type="submission" date="2020-05" db="EMBL/GenBank/DDBJ databases">
        <title>Whole genome shotgun sequence of Streptomyces fulvorobeus NBRC 15897.</title>
        <authorList>
            <person name="Komaki H."/>
            <person name="Tamura T."/>
        </authorList>
    </citation>
    <scope>NUCLEOTIDE SEQUENCE [LARGE SCALE GENOMIC DNA]</scope>
    <source>
        <strain evidence="2 4">NBRC 15897</strain>
    </source>
</reference>
<protein>
    <submittedName>
        <fullName evidence="2">Uncharacterized protein</fullName>
    </submittedName>
</protein>